<name>A0A2M7UL95_9BACT</name>
<evidence type="ECO:0000313" key="2">
    <source>
        <dbReference type="Proteomes" id="UP000229805"/>
    </source>
</evidence>
<comment type="caution">
    <text evidence="1">The sequence shown here is derived from an EMBL/GenBank/DDBJ whole genome shotgun (WGS) entry which is preliminary data.</text>
</comment>
<feature type="non-terminal residue" evidence="1">
    <location>
        <position position="1"/>
    </location>
</feature>
<evidence type="ECO:0000313" key="1">
    <source>
        <dbReference type="EMBL" id="PIZ72205.1"/>
    </source>
</evidence>
<organism evidence="1 2">
    <name type="scientific">Candidatus Portnoybacteria bacterium CG_4_10_14_0_2_um_filter_44_20</name>
    <dbReference type="NCBI Taxonomy" id="1974799"/>
    <lineage>
        <taxon>Bacteria</taxon>
        <taxon>Candidatus Portnoyibacteriota</taxon>
    </lineage>
</organism>
<reference evidence="2" key="1">
    <citation type="submission" date="2017-09" db="EMBL/GenBank/DDBJ databases">
        <title>Depth-based differentiation of microbial function through sediment-hosted aquifers and enrichment of novel symbionts in the deep terrestrial subsurface.</title>
        <authorList>
            <person name="Probst A.J."/>
            <person name="Ladd B."/>
            <person name="Jarett J.K."/>
            <person name="Geller-Mcgrath D.E."/>
            <person name="Sieber C.M.K."/>
            <person name="Emerson J.B."/>
            <person name="Anantharaman K."/>
            <person name="Thomas B.C."/>
            <person name="Malmstrom R."/>
            <person name="Stieglmeier M."/>
            <person name="Klingl A."/>
            <person name="Woyke T."/>
            <person name="Ryan C.M."/>
            <person name="Banfield J.F."/>
        </authorList>
    </citation>
    <scope>NUCLEOTIDE SEQUENCE [LARGE SCALE GENOMIC DNA]</scope>
</reference>
<proteinExistence type="predicted"/>
<sequence>KRLLYRLNYAGKFGRASVSVPLTIREFVETKGNPAIYDYQKLKISARHFRERMKTYARRR</sequence>
<dbReference type="EMBL" id="PFOG01000020">
    <property type="protein sequence ID" value="PIZ72205.1"/>
    <property type="molecule type" value="Genomic_DNA"/>
</dbReference>
<dbReference type="Proteomes" id="UP000229805">
    <property type="component" value="Unassembled WGS sequence"/>
</dbReference>
<accession>A0A2M7UL95</accession>
<gene>
    <name evidence="1" type="ORF">COY11_00480</name>
</gene>
<protein>
    <submittedName>
        <fullName evidence="1">Uncharacterized protein</fullName>
    </submittedName>
</protein>
<dbReference type="AlphaFoldDB" id="A0A2M7UL95"/>